<reference evidence="5" key="3">
    <citation type="submission" date="2021-06" db="EMBL/GenBank/DDBJ databases">
        <title>Genomic Description and Analysis of Intracellular Bacteria, Candidatus Berkiella cookevillensis and Candidatus Berkiella aquae.</title>
        <authorList>
            <person name="Kidane D.T."/>
            <person name="Mehari Y.T."/>
            <person name="Rice F.C."/>
            <person name="Arivett B.A."/>
            <person name="Farone A.L."/>
            <person name="Berk S.G."/>
            <person name="Farone M.B."/>
        </authorList>
    </citation>
    <scope>NUCLEOTIDE SEQUENCE</scope>
    <source>
        <strain evidence="5">HT99</strain>
    </source>
</reference>
<reference evidence="4" key="1">
    <citation type="submission" date="2015-09" db="EMBL/GenBank/DDBJ databases">
        <title>Draft Genome Sequences of Two Novel Amoeba-resistant Intranuclear Bacteria, Candidatus Berkiella cookevillensis and Candidatus Berkiella aquae.</title>
        <authorList>
            <person name="Mehari Y.T."/>
            <person name="Arivett B.A."/>
            <person name="Farone A.L."/>
            <person name="Gunderson J.H."/>
            <person name="Farone M.B."/>
        </authorList>
    </citation>
    <scope>NUCLEOTIDE SEQUENCE [LARGE SCALE GENOMIC DNA]</scope>
    <source>
        <strain evidence="4">HT99</strain>
    </source>
</reference>
<dbReference type="PANTHER" id="PTHR46429">
    <property type="entry name" value="23S RRNA (GUANOSINE-2'-O-)-METHYLTRANSFERASE RLMB"/>
    <property type="match status" value="1"/>
</dbReference>
<protein>
    <submittedName>
        <fullName evidence="5">23S rRNA (Guanosine(2251)-2'-O)-methyltransferase RlmB</fullName>
    </submittedName>
    <submittedName>
        <fullName evidence="4">23S rRNA (Guanosine-2'-O-)-methyltransferase RlmB</fullName>
        <ecNumber evidence="4">2.1.1.185</ecNumber>
    </submittedName>
</protein>
<dbReference type="GO" id="GO:0032259">
    <property type="term" value="P:methylation"/>
    <property type="evidence" value="ECO:0007669"/>
    <property type="project" value="UniProtKB-KW"/>
</dbReference>
<dbReference type="Pfam" id="PF08032">
    <property type="entry name" value="SpoU_sub_bind"/>
    <property type="match status" value="1"/>
</dbReference>
<dbReference type="GO" id="GO:0005829">
    <property type="term" value="C:cytosol"/>
    <property type="evidence" value="ECO:0007669"/>
    <property type="project" value="TreeGrafter"/>
</dbReference>
<dbReference type="PANTHER" id="PTHR46429:SF1">
    <property type="entry name" value="23S RRNA (GUANOSINE-2'-O-)-METHYLTRANSFERASE RLMB"/>
    <property type="match status" value="1"/>
</dbReference>
<dbReference type="InterPro" id="IPR029028">
    <property type="entry name" value="Alpha/beta_knot_MTases"/>
</dbReference>
<dbReference type="InterPro" id="IPR029064">
    <property type="entry name" value="Ribosomal_eL30-like_sf"/>
</dbReference>
<accession>A0A0Q9YVC7</accession>
<feature type="domain" description="RNA 2-O ribose methyltransferase substrate binding" evidence="3">
    <location>
        <begin position="6"/>
        <end position="82"/>
    </location>
</feature>
<dbReference type="Gene3D" id="3.40.1280.10">
    <property type="match status" value="1"/>
</dbReference>
<dbReference type="NCBIfam" id="TIGR00186">
    <property type="entry name" value="rRNA_methyl_3"/>
    <property type="match status" value="1"/>
</dbReference>
<dbReference type="EC" id="2.1.1.185" evidence="4"/>
<dbReference type="InterPro" id="IPR004441">
    <property type="entry name" value="rRNA_MeTrfase_TrmH"/>
</dbReference>
<dbReference type="Pfam" id="PF00588">
    <property type="entry name" value="SpoU_methylase"/>
    <property type="match status" value="1"/>
</dbReference>
<dbReference type="EMBL" id="LKAJ01000010">
    <property type="protein sequence ID" value="KRG20577.1"/>
    <property type="molecule type" value="Genomic_DNA"/>
</dbReference>
<evidence type="ECO:0000259" key="3">
    <source>
        <dbReference type="SMART" id="SM00967"/>
    </source>
</evidence>
<evidence type="ECO:0000256" key="2">
    <source>
        <dbReference type="ARBA" id="ARBA00022679"/>
    </source>
</evidence>
<dbReference type="STRING" id="295108.HT99x_02309"/>
<comment type="caution">
    <text evidence="4">The sequence shown here is derived from an EMBL/GenBank/DDBJ whole genome shotgun (WGS) entry which is preliminary data.</text>
</comment>
<name>A0A0Q9YVC7_9GAMM</name>
<dbReference type="GO" id="GO:0006396">
    <property type="term" value="P:RNA processing"/>
    <property type="evidence" value="ECO:0007669"/>
    <property type="project" value="InterPro"/>
</dbReference>
<gene>
    <name evidence="4" type="primary">rlmB</name>
    <name evidence="5" type="ORF">HT99x_001955</name>
    <name evidence="4" type="ORF">HT99x_02309</name>
</gene>
<evidence type="ECO:0000313" key="6">
    <source>
        <dbReference type="Proteomes" id="UP000051497"/>
    </source>
</evidence>
<keyword evidence="2 4" id="KW-0808">Transferase</keyword>
<organism evidence="4">
    <name type="scientific">Candidatus Berkiella aquae</name>
    <dbReference type="NCBI Taxonomy" id="295108"/>
    <lineage>
        <taxon>Bacteria</taxon>
        <taxon>Pseudomonadati</taxon>
        <taxon>Pseudomonadota</taxon>
        <taxon>Gammaproteobacteria</taxon>
        <taxon>Candidatus Berkiellales</taxon>
        <taxon>Candidatus Berkiellaceae</taxon>
        <taxon>Candidatus Berkiella</taxon>
    </lineage>
</organism>
<dbReference type="RefSeq" id="WP_075066930.1">
    <property type="nucleotide sequence ID" value="NZ_LKAJ02000001.1"/>
</dbReference>
<dbReference type="Gene3D" id="3.30.1330.30">
    <property type="match status" value="1"/>
</dbReference>
<dbReference type="SUPFAM" id="SSF55315">
    <property type="entry name" value="L30e-like"/>
    <property type="match status" value="1"/>
</dbReference>
<dbReference type="SUPFAM" id="SSF75217">
    <property type="entry name" value="alpha/beta knot"/>
    <property type="match status" value="1"/>
</dbReference>
<evidence type="ECO:0000313" key="4">
    <source>
        <dbReference type="EMBL" id="KRG20577.1"/>
    </source>
</evidence>
<dbReference type="SMART" id="SM00967">
    <property type="entry name" value="SpoU_sub_bind"/>
    <property type="match status" value="1"/>
</dbReference>
<dbReference type="Proteomes" id="UP000051497">
    <property type="component" value="Unassembled WGS sequence"/>
</dbReference>
<dbReference type="EMBL" id="LKAJ02000001">
    <property type="protein sequence ID" value="MCS5710185.1"/>
    <property type="molecule type" value="Genomic_DNA"/>
</dbReference>
<dbReference type="InterPro" id="IPR029026">
    <property type="entry name" value="tRNA_m1G_MTases_N"/>
</dbReference>
<dbReference type="OrthoDB" id="9785673at2"/>
<reference evidence="5" key="2">
    <citation type="journal article" date="2016" name="Genome Announc.">
        <title>Draft Genome Sequences of Two Novel Amoeba-Resistant Intranuclear Bacteria, 'Candidatus Berkiella cookevillensis' and 'Candidatus Berkiella aquae'.</title>
        <authorList>
            <person name="Mehari Y.T."/>
            <person name="Arivett B.A."/>
            <person name="Farone A.L."/>
            <person name="Gunderson J.H."/>
            <person name="Farone M.B."/>
        </authorList>
    </citation>
    <scope>NUCLEOTIDE SEQUENCE</scope>
    <source>
        <strain evidence="5">HT99</strain>
    </source>
</reference>
<evidence type="ECO:0000313" key="5">
    <source>
        <dbReference type="EMBL" id="MCS5710185.1"/>
    </source>
</evidence>
<dbReference type="InterPro" id="IPR001537">
    <property type="entry name" value="SpoU_MeTrfase"/>
</dbReference>
<keyword evidence="6" id="KW-1185">Reference proteome</keyword>
<dbReference type="GO" id="GO:0008173">
    <property type="term" value="F:RNA methyltransferase activity"/>
    <property type="evidence" value="ECO:0007669"/>
    <property type="project" value="InterPro"/>
</dbReference>
<sequence length="248" mass="27509">MAQSKIIFGFHAVLSVLEHQAENVLNLYCQEKENDPRFKALIEQAKQHGIVVQMINKNKLDKLTDSTHHQGVMVQVRSKRELDEKAVYQWLEEYEGSAKPLLLLLEGIQDPHNLGACLRSAEALGVDWVILSKNNSAPLNATVSKVSCGADQSLSIVTVNNFSRFIKEIQDRGVWVIGTALNASERLDKLDLKRATALIMGTEETGLKQLTQSSCDHLAKIPLSGKTASLNVSVATGICLYECQRQRQ</sequence>
<keyword evidence="1 4" id="KW-0489">Methyltransferase</keyword>
<dbReference type="AlphaFoldDB" id="A0A0Q9YVC7"/>
<dbReference type="PATRIC" id="fig|1590043.3.peg.2357"/>
<evidence type="ECO:0000256" key="1">
    <source>
        <dbReference type="ARBA" id="ARBA00022603"/>
    </source>
</evidence>
<dbReference type="GO" id="GO:0003723">
    <property type="term" value="F:RNA binding"/>
    <property type="evidence" value="ECO:0007669"/>
    <property type="project" value="InterPro"/>
</dbReference>
<dbReference type="InterPro" id="IPR013123">
    <property type="entry name" value="SpoU_subst-bd"/>
</dbReference>
<dbReference type="CDD" id="cd18103">
    <property type="entry name" value="SpoU-like_RlmB"/>
    <property type="match status" value="1"/>
</dbReference>
<proteinExistence type="predicted"/>